<dbReference type="PATRIC" id="fig|1036673.3.peg.1095"/>
<keyword evidence="4 7" id="KW-0812">Transmembrane</keyword>
<keyword evidence="6 7" id="KW-0472">Membrane</keyword>
<dbReference type="RefSeq" id="WP_013914988.1">
    <property type="nucleotide sequence ID" value="NC_015690.1"/>
</dbReference>
<dbReference type="PANTHER" id="PTHR42718">
    <property type="entry name" value="MAJOR FACILITATOR SUPERFAMILY MULTIDRUG TRANSPORTER MFSC"/>
    <property type="match status" value="1"/>
</dbReference>
<organism evidence="9 10">
    <name type="scientific">Paenibacillus mucilaginosus (strain KNP414)</name>
    <dbReference type="NCBI Taxonomy" id="1036673"/>
    <lineage>
        <taxon>Bacteria</taxon>
        <taxon>Bacillati</taxon>
        <taxon>Bacillota</taxon>
        <taxon>Bacilli</taxon>
        <taxon>Bacillales</taxon>
        <taxon>Paenibacillaceae</taxon>
        <taxon>Paenibacillus</taxon>
    </lineage>
</organism>
<evidence type="ECO:0000256" key="5">
    <source>
        <dbReference type="ARBA" id="ARBA00022989"/>
    </source>
</evidence>
<feature type="transmembrane region" description="Helical" evidence="7">
    <location>
        <begin position="379"/>
        <end position="401"/>
    </location>
</feature>
<keyword evidence="2" id="KW-0813">Transport</keyword>
<evidence type="ECO:0000313" key="10">
    <source>
        <dbReference type="Proteomes" id="UP000006620"/>
    </source>
</evidence>
<dbReference type="CDD" id="cd17321">
    <property type="entry name" value="MFS_MMR_MDR_like"/>
    <property type="match status" value="1"/>
</dbReference>
<keyword evidence="3" id="KW-1003">Cell membrane</keyword>
<feature type="transmembrane region" description="Helical" evidence="7">
    <location>
        <begin position="421"/>
        <end position="446"/>
    </location>
</feature>
<comment type="subcellular location">
    <subcellularLocation>
        <location evidence="1">Cell membrane</location>
        <topology evidence="1">Multi-pass membrane protein</topology>
    </subcellularLocation>
</comment>
<evidence type="ECO:0000256" key="3">
    <source>
        <dbReference type="ARBA" id="ARBA00022475"/>
    </source>
</evidence>
<reference evidence="9 10" key="2">
    <citation type="journal article" date="2013" name="Genome Announc.">
        <title>Genome Sequence of Growth-Improving Paenibacillus mucilaginosus Strain KNP414.</title>
        <authorList>
            <person name="Lu J.J."/>
            <person name="Wang J.F."/>
            <person name="Hu X.F."/>
        </authorList>
    </citation>
    <scope>NUCLEOTIDE SEQUENCE [LARGE SCALE GENOMIC DNA]</scope>
    <source>
        <strain evidence="9 10">KNP414</strain>
    </source>
</reference>
<dbReference type="InterPro" id="IPR011701">
    <property type="entry name" value="MFS"/>
</dbReference>
<dbReference type="Gene3D" id="1.20.1250.20">
    <property type="entry name" value="MFS general substrate transporter like domains"/>
    <property type="match status" value="1"/>
</dbReference>
<feature type="transmembrane region" description="Helical" evidence="7">
    <location>
        <begin position="76"/>
        <end position="95"/>
    </location>
</feature>
<evidence type="ECO:0000256" key="2">
    <source>
        <dbReference type="ARBA" id="ARBA00022448"/>
    </source>
</evidence>
<feature type="transmembrane region" description="Helical" evidence="7">
    <location>
        <begin position="191"/>
        <end position="210"/>
    </location>
</feature>
<evidence type="ECO:0000256" key="1">
    <source>
        <dbReference type="ARBA" id="ARBA00004651"/>
    </source>
</evidence>
<dbReference type="Proteomes" id="UP000006620">
    <property type="component" value="Chromosome"/>
</dbReference>
<accession>F8FHC4</accession>
<gene>
    <name evidence="9" type="ordered locus">KNP414_01261</name>
</gene>
<dbReference type="HOGENOM" id="CLU_000960_3_0_9"/>
<dbReference type="Pfam" id="PF07690">
    <property type="entry name" value="MFS_1"/>
    <property type="match status" value="1"/>
</dbReference>
<dbReference type="PROSITE" id="PS50850">
    <property type="entry name" value="MFS"/>
    <property type="match status" value="1"/>
</dbReference>
<evidence type="ECO:0000313" key="9">
    <source>
        <dbReference type="EMBL" id="AEI39826.1"/>
    </source>
</evidence>
<feature type="transmembrane region" description="Helical" evidence="7">
    <location>
        <begin position="12"/>
        <end position="33"/>
    </location>
</feature>
<dbReference type="KEGG" id="pms:KNP414_01261"/>
<reference evidence="10" key="1">
    <citation type="submission" date="2011-06" db="EMBL/GenBank/DDBJ databases">
        <title>Complete genome sequence of Paenibacillus mucilaginosus KNP414.</title>
        <authorList>
            <person name="Wang J."/>
            <person name="Hu S."/>
            <person name="Hu X."/>
            <person name="Zhang B."/>
            <person name="Dong D."/>
            <person name="Zhang S."/>
            <person name="Zhao K."/>
            <person name="Wu D."/>
        </authorList>
    </citation>
    <scope>NUCLEOTIDE SEQUENCE [LARGE SCALE GENOMIC DNA]</scope>
    <source>
        <strain evidence="10">KNP414</strain>
    </source>
</reference>
<feature type="transmembrane region" description="Helical" evidence="7">
    <location>
        <begin position="339"/>
        <end position="358"/>
    </location>
</feature>
<feature type="transmembrane region" description="Helical" evidence="7">
    <location>
        <begin position="252"/>
        <end position="273"/>
    </location>
</feature>
<feature type="transmembrane region" description="Helical" evidence="7">
    <location>
        <begin position="315"/>
        <end position="333"/>
    </location>
</feature>
<sequence>MNPSQAGEKLIKVLAFTLVLSVMNATMFNVALPTLSKEFQLTASQVSWVVTAYIIVYAIGSVTYGKLADKYRLKDLLTIGLSFFALGSILGFVATEYWMIILARVLQSVGASVIPAAAMIIPVRYFPPETRGRALGTTSAGLALGTAIGPIIAGFVTSTLSWRYLFFLSVLSLLTLPFYRKYLDDNRGESGKTDLLGGGLLALTIAFLLLSITNSAWIYLGVAAIFFALFLVRIRRSANPFIQPALLNNRKYAAGLIVSFIASGLSFGIPFLTPQMLTQLNGLNPAVIGFVMFPGAIIASMLGKTGGRLADQKGNVYLIFLAIAAQFLSFFLLSVTAGIGPWVLWIFLIFGNIGQMFMQIGLSNTVSRTLAREQTGVGMGLFMMVNFIAGAIATSVIGKVLDAGRASVPHALNPLLIVSDGGVYSNIFLVLSVLVLVNTLLFYVFFGERAARRRGESLG</sequence>
<dbReference type="AlphaFoldDB" id="F8FHC4"/>
<feature type="domain" description="Major facilitator superfamily (MFS) profile" evidence="8">
    <location>
        <begin position="10"/>
        <end position="450"/>
    </location>
</feature>
<evidence type="ECO:0000259" key="8">
    <source>
        <dbReference type="PROSITE" id="PS50850"/>
    </source>
</evidence>
<dbReference type="GO" id="GO:0022857">
    <property type="term" value="F:transmembrane transporter activity"/>
    <property type="evidence" value="ECO:0007669"/>
    <property type="project" value="InterPro"/>
</dbReference>
<proteinExistence type="predicted"/>
<dbReference type="GO" id="GO:0005886">
    <property type="term" value="C:plasma membrane"/>
    <property type="evidence" value="ECO:0007669"/>
    <property type="project" value="UniProtKB-SubCell"/>
</dbReference>
<dbReference type="SUPFAM" id="SSF103473">
    <property type="entry name" value="MFS general substrate transporter"/>
    <property type="match status" value="1"/>
</dbReference>
<evidence type="ECO:0000256" key="4">
    <source>
        <dbReference type="ARBA" id="ARBA00022692"/>
    </source>
</evidence>
<evidence type="ECO:0000256" key="6">
    <source>
        <dbReference type="ARBA" id="ARBA00023136"/>
    </source>
</evidence>
<dbReference type="EMBL" id="CP002869">
    <property type="protein sequence ID" value="AEI39826.1"/>
    <property type="molecule type" value="Genomic_DNA"/>
</dbReference>
<dbReference type="InterPro" id="IPR036259">
    <property type="entry name" value="MFS_trans_sf"/>
</dbReference>
<keyword evidence="5 7" id="KW-1133">Transmembrane helix</keyword>
<dbReference type="PANTHER" id="PTHR42718:SF46">
    <property type="entry name" value="BLR6921 PROTEIN"/>
    <property type="match status" value="1"/>
</dbReference>
<dbReference type="Gene3D" id="1.20.1720.10">
    <property type="entry name" value="Multidrug resistance protein D"/>
    <property type="match status" value="1"/>
</dbReference>
<evidence type="ECO:0000256" key="7">
    <source>
        <dbReference type="SAM" id="Phobius"/>
    </source>
</evidence>
<dbReference type="InterPro" id="IPR020846">
    <property type="entry name" value="MFS_dom"/>
</dbReference>
<feature type="transmembrane region" description="Helical" evidence="7">
    <location>
        <begin position="101"/>
        <end position="123"/>
    </location>
</feature>
<dbReference type="PRINTS" id="PR01036">
    <property type="entry name" value="TCRTETB"/>
</dbReference>
<feature type="transmembrane region" description="Helical" evidence="7">
    <location>
        <begin position="285"/>
        <end position="303"/>
    </location>
</feature>
<name>F8FHC4_PAEMK</name>
<feature type="transmembrane region" description="Helical" evidence="7">
    <location>
        <begin position="135"/>
        <end position="156"/>
    </location>
</feature>
<feature type="transmembrane region" description="Helical" evidence="7">
    <location>
        <begin position="216"/>
        <end position="232"/>
    </location>
</feature>
<protein>
    <submittedName>
        <fullName evidence="9">Major facilitator family transporter</fullName>
    </submittedName>
</protein>
<feature type="transmembrane region" description="Helical" evidence="7">
    <location>
        <begin position="162"/>
        <end position="179"/>
    </location>
</feature>
<feature type="transmembrane region" description="Helical" evidence="7">
    <location>
        <begin position="45"/>
        <end position="64"/>
    </location>
</feature>